<feature type="domain" description="Predicted membrane protein YciQ-like C-terminal" evidence="3">
    <location>
        <begin position="286"/>
        <end position="457"/>
    </location>
</feature>
<keyword evidence="5" id="KW-1185">Reference proteome</keyword>
<dbReference type="Pfam" id="PF09972">
    <property type="entry name" value="DUF2207"/>
    <property type="match status" value="1"/>
</dbReference>
<dbReference type="InterPro" id="IPR018702">
    <property type="entry name" value="DUF2207"/>
</dbReference>
<feature type="transmembrane region" description="Helical" evidence="1">
    <location>
        <begin position="411"/>
        <end position="431"/>
    </location>
</feature>
<accession>A0ABY5VIA2</accession>
<name>A0ABY5VIA2_9FIRM</name>
<feature type="transmembrane region" description="Helical" evidence="1">
    <location>
        <begin position="502"/>
        <end position="523"/>
    </location>
</feature>
<sequence length="662" mass="73154">MKRLKQVMVVAVWAVLILLVTNAGTLFTAFGSSGTADKVQSVQEDVYMTTNSYDTSVEIHEDNSYTIEERIDVDFVTPRHGIYRYIPYRGRLITGAEDGRVDYVPYRASIDLTGSNTETDESTENGNVVLRFGSEDSMVTAAAYSFTYGLKPKTQYGYTEVYCNIFPNGWQNEIPAGSRFTVSFPGDFNHEILKFYYGRYGERKDGSEILDMSWDGNTLTGVLKQPLPVGNGLTCYAPMPESYFTGVRSADREGYYLMAAGVILTIVIALLFFLFGRDEKIYPSIQYSPPEGLDSAAVGYIIDGSVQDRDIVSLIVYWADKGCLAIEEGKNDALTFIKRRELPDDARGYEKDVFDGIFGKHAPVGERKMLSSLKYKFAPTLQKAKSNVKKEMNKKKNGGVYTGKSQAARTAAMILSPIPFGLFALAVSVYSADGSGVISLICWLLYVAAVIYLCYMVDNWYAKKSSSQKGGIVTGAVLCAAGLAVFALNYVIKVRQHMTFSWYVPMLVILAASVLNALLAAFMKKRTKKCAERMGYLIGLRDFIETAELERMQMLADDNPNWFYHIMPYAYVFGLSDVWMKKFEQITVPAPDWYVNTTGRMDAFDFYLFHRCMMHNLQTVSTTMSVPKPQSSSGSGGSFGGGGFSGGGFSGGGFGGGGGGSW</sequence>
<feature type="transmembrane region" description="Helical" evidence="1">
    <location>
        <begin position="470"/>
        <end position="490"/>
    </location>
</feature>
<keyword evidence="1" id="KW-0812">Transmembrane</keyword>
<evidence type="ECO:0000313" key="4">
    <source>
        <dbReference type="EMBL" id="UWP60042.1"/>
    </source>
</evidence>
<dbReference type="InterPro" id="IPR048389">
    <property type="entry name" value="YciQ-like_C"/>
</dbReference>
<keyword evidence="1" id="KW-0472">Membrane</keyword>
<evidence type="ECO:0000259" key="3">
    <source>
        <dbReference type="Pfam" id="PF20990"/>
    </source>
</evidence>
<dbReference type="EMBL" id="CP102290">
    <property type="protein sequence ID" value="UWP60042.1"/>
    <property type="molecule type" value="Genomic_DNA"/>
</dbReference>
<protein>
    <submittedName>
        <fullName evidence="4">DUF2207 domain-containing protein</fullName>
    </submittedName>
</protein>
<dbReference type="Pfam" id="PF20990">
    <property type="entry name" value="DUF2207_C"/>
    <property type="match status" value="2"/>
</dbReference>
<dbReference type="RefSeq" id="WP_049898345.1">
    <property type="nucleotide sequence ID" value="NZ_CABLBR010000029.1"/>
</dbReference>
<reference evidence="4" key="1">
    <citation type="journal article" date="2022" name="Cell">
        <title>Design, construction, and in vivo augmentation of a complex gut microbiome.</title>
        <authorList>
            <person name="Cheng A.G."/>
            <person name="Ho P.Y."/>
            <person name="Aranda-Diaz A."/>
            <person name="Jain S."/>
            <person name="Yu F.B."/>
            <person name="Meng X."/>
            <person name="Wang M."/>
            <person name="Iakiviak M."/>
            <person name="Nagashima K."/>
            <person name="Zhao A."/>
            <person name="Murugkar P."/>
            <person name="Patil A."/>
            <person name="Atabakhsh K."/>
            <person name="Weakley A."/>
            <person name="Yan J."/>
            <person name="Brumbaugh A.R."/>
            <person name="Higginbottom S."/>
            <person name="Dimas A."/>
            <person name="Shiver A.L."/>
            <person name="Deutschbauer A."/>
            <person name="Neff N."/>
            <person name="Sonnenburg J.L."/>
            <person name="Huang K.C."/>
            <person name="Fischbach M.A."/>
        </authorList>
    </citation>
    <scope>NUCLEOTIDE SEQUENCE</scope>
    <source>
        <strain evidence="4">DSM 19829</strain>
    </source>
</reference>
<evidence type="ECO:0000256" key="1">
    <source>
        <dbReference type="SAM" id="Phobius"/>
    </source>
</evidence>
<feature type="domain" description="Predicted membrane protein YciQ-like C-terminal" evidence="3">
    <location>
        <begin position="460"/>
        <end position="583"/>
    </location>
</feature>
<feature type="transmembrane region" description="Helical" evidence="1">
    <location>
        <begin position="255"/>
        <end position="275"/>
    </location>
</feature>
<feature type="domain" description="DUF2207" evidence="2">
    <location>
        <begin position="51"/>
        <end position="199"/>
    </location>
</feature>
<dbReference type="Proteomes" id="UP001060164">
    <property type="component" value="Chromosome"/>
</dbReference>
<proteinExistence type="predicted"/>
<evidence type="ECO:0000259" key="2">
    <source>
        <dbReference type="Pfam" id="PF09972"/>
    </source>
</evidence>
<keyword evidence="1" id="KW-1133">Transmembrane helix</keyword>
<feature type="transmembrane region" description="Helical" evidence="1">
    <location>
        <begin position="437"/>
        <end position="458"/>
    </location>
</feature>
<gene>
    <name evidence="4" type="ORF">NQ502_03000</name>
</gene>
<evidence type="ECO:0000313" key="5">
    <source>
        <dbReference type="Proteomes" id="UP001060164"/>
    </source>
</evidence>
<organism evidence="4 5">
    <name type="scientific">Ruminococcus gauvreauii</name>
    <dbReference type="NCBI Taxonomy" id="438033"/>
    <lineage>
        <taxon>Bacteria</taxon>
        <taxon>Bacillati</taxon>
        <taxon>Bacillota</taxon>
        <taxon>Clostridia</taxon>
        <taxon>Eubacteriales</taxon>
        <taxon>Oscillospiraceae</taxon>
        <taxon>Ruminococcus</taxon>
    </lineage>
</organism>